<evidence type="ECO:0000313" key="8">
    <source>
        <dbReference type="EMBL" id="KAG9256752.1"/>
    </source>
</evidence>
<dbReference type="GO" id="GO:0071949">
    <property type="term" value="F:FAD binding"/>
    <property type="evidence" value="ECO:0007669"/>
    <property type="project" value="InterPro"/>
</dbReference>
<feature type="region of interest" description="Disordered" evidence="6">
    <location>
        <begin position="576"/>
        <end position="604"/>
    </location>
</feature>
<evidence type="ECO:0000256" key="4">
    <source>
        <dbReference type="ARBA" id="ARBA00023002"/>
    </source>
</evidence>
<dbReference type="GO" id="GO:0004497">
    <property type="term" value="F:monooxygenase activity"/>
    <property type="evidence" value="ECO:0007669"/>
    <property type="project" value="UniProtKB-KW"/>
</dbReference>
<dbReference type="Pfam" id="PF01494">
    <property type="entry name" value="FAD_binding_3"/>
    <property type="match status" value="1"/>
</dbReference>
<keyword evidence="4" id="KW-0560">Oxidoreductase</keyword>
<organism evidence="8 9">
    <name type="scientific">Emericellopsis atlantica</name>
    <dbReference type="NCBI Taxonomy" id="2614577"/>
    <lineage>
        <taxon>Eukaryota</taxon>
        <taxon>Fungi</taxon>
        <taxon>Dikarya</taxon>
        <taxon>Ascomycota</taxon>
        <taxon>Pezizomycotina</taxon>
        <taxon>Sordariomycetes</taxon>
        <taxon>Hypocreomycetidae</taxon>
        <taxon>Hypocreales</taxon>
        <taxon>Bionectriaceae</taxon>
        <taxon>Emericellopsis</taxon>
    </lineage>
</organism>
<evidence type="ECO:0000256" key="2">
    <source>
        <dbReference type="ARBA" id="ARBA00022630"/>
    </source>
</evidence>
<dbReference type="PANTHER" id="PTHR13789:SF261">
    <property type="entry name" value="HYDROXYLASE, PUTATIVE (AFU_ORTHOLOGUE AFUA_7G00590)-RELATED"/>
    <property type="match status" value="1"/>
</dbReference>
<dbReference type="GeneID" id="70297225"/>
<comment type="similarity">
    <text evidence="1">Belongs to the paxM FAD-dependent monooxygenase family.</text>
</comment>
<dbReference type="PANTHER" id="PTHR13789">
    <property type="entry name" value="MONOOXYGENASE"/>
    <property type="match status" value="1"/>
</dbReference>
<dbReference type="Gene3D" id="2.40.400.10">
    <property type="entry name" value="Acetoacetate decarboxylase-like"/>
    <property type="match status" value="1"/>
</dbReference>
<keyword evidence="5" id="KW-0503">Monooxygenase</keyword>
<feature type="non-terminal residue" evidence="8">
    <location>
        <position position="1"/>
    </location>
</feature>
<dbReference type="RefSeq" id="XP_046120676.1">
    <property type="nucleotide sequence ID" value="XM_046266322.1"/>
</dbReference>
<dbReference type="Proteomes" id="UP000887229">
    <property type="component" value="Unassembled WGS sequence"/>
</dbReference>
<dbReference type="InterPro" id="IPR002938">
    <property type="entry name" value="FAD-bd"/>
</dbReference>
<dbReference type="SUPFAM" id="SSF160104">
    <property type="entry name" value="Acetoacetate decarboxylase-like"/>
    <property type="match status" value="1"/>
</dbReference>
<evidence type="ECO:0000256" key="3">
    <source>
        <dbReference type="ARBA" id="ARBA00022827"/>
    </source>
</evidence>
<protein>
    <recommendedName>
        <fullName evidence="7">FAD-binding domain-containing protein</fullName>
    </recommendedName>
</protein>
<gene>
    <name evidence="8" type="ORF">F5Z01DRAFT_697552</name>
</gene>
<reference evidence="8" key="1">
    <citation type="journal article" date="2021" name="IMA Fungus">
        <title>Genomic characterization of three marine fungi, including Emericellopsis atlantica sp. nov. with signatures of a generalist lifestyle and marine biomass degradation.</title>
        <authorList>
            <person name="Hagestad O.C."/>
            <person name="Hou L."/>
            <person name="Andersen J.H."/>
            <person name="Hansen E.H."/>
            <person name="Altermark B."/>
            <person name="Li C."/>
            <person name="Kuhnert E."/>
            <person name="Cox R.J."/>
            <person name="Crous P.W."/>
            <person name="Spatafora J.W."/>
            <person name="Lail K."/>
            <person name="Amirebrahimi M."/>
            <person name="Lipzen A."/>
            <person name="Pangilinan J."/>
            <person name="Andreopoulos W."/>
            <person name="Hayes R.D."/>
            <person name="Ng V."/>
            <person name="Grigoriev I.V."/>
            <person name="Jackson S.A."/>
            <person name="Sutton T.D.S."/>
            <person name="Dobson A.D.W."/>
            <person name="Rama T."/>
        </authorList>
    </citation>
    <scope>NUCLEOTIDE SEQUENCE</scope>
    <source>
        <strain evidence="8">TS7</strain>
    </source>
</reference>
<sequence length="705" mass="77573">AHCQYVHRKTALTETGIGGLTAALGLRQQGHTVTLFERTGLATETGAAIHIAPNCHGILRRFGVFPEAFGANPVLGITEYGPDEHLKFDLDMRKPNSIWQHPWVLAHRVGLHEELKKQATSTAASGTPAVLHKSSRVVDVDCANATVTLEDGTRMQGDLVIGADGVSSVTRKLVAGDEIKPFGSGKSAFRFMIPRDQILESQNLKNVVKRDGYMTMWIGNDRRIIMYPCSDNTLMNFVAIHPSSLSAAKEEGWNRTGSKTNLIEIFESFGPTVKALLGMVDEASLKVWTLLDMERIPRWFNERLVLLGDAAHPFLPRGIAIEDAAALCALLPVDTPRHEIPDRLALYAQLRDERAHKIQHFTRLAGADLDDALRSKFNIMEFTNYNFGHDEWHNATQALKKHLWSRNGAIRWRSPTAWGPCPSPRQDHYGRQISAQGSRFTTYTVKFKTSATLLRTLFPTEAFSFVSPGTVAEASFKCTQLAGMKWLGGGGYHFFGIWIHGVQYQKKDGTHELGTFLPVLLENSPDAIITGRAELGMPKLFCDIAVTEDLDSRRIVCSWRGSKFVDIKMTGLQGLPAAEGRTNGHHAAPGEDTNSSNGPIKEANASGGNNILTYRSVPSVGVPGACDAEYAVVIDAEESRVPTSIEKTLKGTKASMSFSENDWETLPTLHHIASGFAEIPVYDIVDVRVEEGQGIDDLAQARRIE</sequence>
<dbReference type="AlphaFoldDB" id="A0A9P8CRW1"/>
<dbReference type="InterPro" id="IPR010451">
    <property type="entry name" value="Acetoacetate_decarboxylase"/>
</dbReference>
<comment type="caution">
    <text evidence="8">The sequence shown here is derived from an EMBL/GenBank/DDBJ whole genome shotgun (WGS) entry which is preliminary data.</text>
</comment>
<keyword evidence="3" id="KW-0274">FAD</keyword>
<dbReference type="InterPro" id="IPR023375">
    <property type="entry name" value="ADC_dom_sf"/>
</dbReference>
<evidence type="ECO:0000256" key="5">
    <source>
        <dbReference type="ARBA" id="ARBA00023033"/>
    </source>
</evidence>
<keyword evidence="9" id="KW-1185">Reference proteome</keyword>
<dbReference type="EMBL" id="MU251247">
    <property type="protein sequence ID" value="KAG9256752.1"/>
    <property type="molecule type" value="Genomic_DNA"/>
</dbReference>
<dbReference type="GO" id="GO:0016829">
    <property type="term" value="F:lyase activity"/>
    <property type="evidence" value="ECO:0007669"/>
    <property type="project" value="InterPro"/>
</dbReference>
<dbReference type="SUPFAM" id="SSF51905">
    <property type="entry name" value="FAD/NAD(P)-binding domain"/>
    <property type="match status" value="1"/>
</dbReference>
<proteinExistence type="inferred from homology"/>
<dbReference type="PRINTS" id="PR00420">
    <property type="entry name" value="RNGMNOXGNASE"/>
</dbReference>
<evidence type="ECO:0000256" key="1">
    <source>
        <dbReference type="ARBA" id="ARBA00007992"/>
    </source>
</evidence>
<feature type="non-terminal residue" evidence="8">
    <location>
        <position position="705"/>
    </location>
</feature>
<dbReference type="Pfam" id="PF06314">
    <property type="entry name" value="ADC"/>
    <property type="match status" value="1"/>
</dbReference>
<accession>A0A9P8CRW1</accession>
<name>A0A9P8CRW1_9HYPO</name>
<evidence type="ECO:0000259" key="7">
    <source>
        <dbReference type="Pfam" id="PF01494"/>
    </source>
</evidence>
<dbReference type="SUPFAM" id="SSF54373">
    <property type="entry name" value="FAD-linked reductases, C-terminal domain"/>
    <property type="match status" value="1"/>
</dbReference>
<feature type="domain" description="FAD-binding" evidence="7">
    <location>
        <begin position="16"/>
        <end position="360"/>
    </location>
</feature>
<dbReference type="InterPro" id="IPR050493">
    <property type="entry name" value="FAD-dep_Monooxygenase_BioMet"/>
</dbReference>
<keyword evidence="2" id="KW-0285">Flavoprotein</keyword>
<dbReference type="OrthoDB" id="1047367at2759"/>
<evidence type="ECO:0000313" key="9">
    <source>
        <dbReference type="Proteomes" id="UP000887229"/>
    </source>
</evidence>
<dbReference type="Gene3D" id="3.50.50.60">
    <property type="entry name" value="FAD/NAD(P)-binding domain"/>
    <property type="match status" value="1"/>
</dbReference>
<dbReference type="InterPro" id="IPR036188">
    <property type="entry name" value="FAD/NAD-bd_sf"/>
</dbReference>
<evidence type="ECO:0000256" key="6">
    <source>
        <dbReference type="SAM" id="MobiDB-lite"/>
    </source>
</evidence>